<dbReference type="SUPFAM" id="SSF48208">
    <property type="entry name" value="Six-hairpin glycosidases"/>
    <property type="match status" value="1"/>
</dbReference>
<keyword evidence="3" id="KW-0378">Hydrolase</keyword>
<dbReference type="GO" id="GO:0005975">
    <property type="term" value="P:carbohydrate metabolic process"/>
    <property type="evidence" value="ECO:0007669"/>
    <property type="project" value="InterPro"/>
</dbReference>
<dbReference type="InterPro" id="IPR052566">
    <property type="entry name" value="Non-lysos_glucosylceramidase"/>
</dbReference>
<dbReference type="AlphaFoldDB" id="A0AAQ3L9Y6"/>
<keyword evidence="4" id="KW-1185">Reference proteome</keyword>
<name>A0AAQ3L9Y6_9BACT</name>
<dbReference type="GO" id="GO:0008422">
    <property type="term" value="F:beta-glucosidase activity"/>
    <property type="evidence" value="ECO:0007669"/>
    <property type="project" value="TreeGrafter"/>
</dbReference>
<dbReference type="Pfam" id="PF04685">
    <property type="entry name" value="DUF608"/>
    <property type="match status" value="1"/>
</dbReference>
<proteinExistence type="predicted"/>
<dbReference type="InterPro" id="IPR024462">
    <property type="entry name" value="GH116_N"/>
</dbReference>
<evidence type="ECO:0000313" key="4">
    <source>
        <dbReference type="Proteomes" id="UP001304300"/>
    </source>
</evidence>
<evidence type="ECO:0000259" key="2">
    <source>
        <dbReference type="Pfam" id="PF12215"/>
    </source>
</evidence>
<dbReference type="Pfam" id="PF12215">
    <property type="entry name" value="Glyco_hydr_116N"/>
    <property type="match status" value="2"/>
</dbReference>
<gene>
    <name evidence="3" type="ORF">RZN69_04600</name>
</gene>
<accession>A0AAQ3L9Y6</accession>
<evidence type="ECO:0000259" key="1">
    <source>
        <dbReference type="Pfam" id="PF04685"/>
    </source>
</evidence>
<dbReference type="EC" id="3.2.1.-" evidence="3"/>
<dbReference type="Gene3D" id="1.50.10.10">
    <property type="match status" value="1"/>
</dbReference>
<organism evidence="3 4">
    <name type="scientific">Rubellicoccus peritrichatus</name>
    <dbReference type="NCBI Taxonomy" id="3080537"/>
    <lineage>
        <taxon>Bacteria</taxon>
        <taxon>Pseudomonadati</taxon>
        <taxon>Verrucomicrobiota</taxon>
        <taxon>Opitutia</taxon>
        <taxon>Puniceicoccales</taxon>
        <taxon>Cerasicoccaceae</taxon>
        <taxon>Rubellicoccus</taxon>
    </lineage>
</organism>
<dbReference type="EMBL" id="CP136920">
    <property type="protein sequence ID" value="WOO42359.1"/>
    <property type="molecule type" value="Genomic_DNA"/>
</dbReference>
<dbReference type="InterPro" id="IPR012341">
    <property type="entry name" value="6hp_glycosidase-like_sf"/>
</dbReference>
<dbReference type="PANTHER" id="PTHR12654">
    <property type="entry name" value="BILE ACID BETA-GLUCOSIDASE-RELATED"/>
    <property type="match status" value="1"/>
</dbReference>
<dbReference type="KEGG" id="puo:RZN69_04600"/>
<keyword evidence="3" id="KW-0326">Glycosidase</keyword>
<dbReference type="PANTHER" id="PTHR12654:SF0">
    <property type="entry name" value="NON-LYSOSOMAL GLUCOSYLCERAMIDASE"/>
    <property type="match status" value="1"/>
</dbReference>
<protein>
    <submittedName>
        <fullName evidence="3">GH116 family glycosyl-hydrolase</fullName>
        <ecNumber evidence="3">3.2.1.-</ecNumber>
    </submittedName>
</protein>
<dbReference type="InterPro" id="IPR006775">
    <property type="entry name" value="GH116_catalytic"/>
</dbReference>
<dbReference type="Proteomes" id="UP001304300">
    <property type="component" value="Chromosome"/>
</dbReference>
<sequence>MERLNLDSGGKTEVVKNFPDSFPEILVERGEPLVYTKDNSENFEYIGMPVGGIGAGQLYLGGDGQLWFWDIFGLNYGIGDLKGDEAYQFPYERSKPNEMGACMIEQGFSIAVKKDVEWVSKKLNREGFENIQFLGQYPIGEVDYQDPEFPVKVKLEAFSPFIPLDLENSLLPATILNYTVKNTSEKEVEAKLTGWLENAVLLGSRGRKGLNVTLKNEVVMIPGIGERLLCSAEARVEQGQPARLKDIPIVTGWNNHRKDSDYWRSSKVDASEFASLIPESKQRPGSLMKYTSKPFVIQRPLVTLDVRGGSHGGATALQVVVNGKVVASAIGPQEPSYQSLELDVSQYQKKEAVIEVINPDYLYGVRLMIRNLKQQDAVYSDADLGLLQDYGTMTLSFLDSQVATRDTETSRLELSSEESLTTELSRSIRLAPGEEKTLTCILTWHFPKTLSMRGKDETRYYSKLFRNAEAVSDYVIQNYPFLASTTRLWRDTWYDSTLPYWFLDRTFLNTSTLASSTSSIIRDGLFYGSEGGNQGPGTCTHVWGYVQAMGRLFPELEISLREQVDFKPHSEGGAMMDDGLIHFRWQDHGPAVDGQSGIILRTYLVHQMSEDDAFLKRNYSQIKKAMQGLTEARDADHDGILTGAQHNTLDADWYGKVTWLSLHYTTALRAMAEMAEEMGDHEYAIFCRRTADKGRAYIEDNLFNGEYFIHEADPENPDSPGTYTGLEYSQLLGQSWAYQVGLGKVIDPDKTLTALESMWRYNFTTDVGPFREVHKGGRWFAMPGESGLIACTWPRGGSEVLNKGLRHFANYNNESQNGYEYAATSLMMWHDMPYHSLVHIWYMHNDRYHGAKRNPWCEIEWGLHYSRSMASYGHFIAASGFEYHGPEGYIAFSPRVTADNFKAAFTTATGWGTFEQLRLKGSQTEKILVNHGALKLKTMAFDVSKGMKVSQVAVTLEGRVVPVEFTQLNERISIELDVTIKAGQALLIQMI</sequence>
<reference evidence="3 4" key="1">
    <citation type="submission" date="2023-10" db="EMBL/GenBank/DDBJ databases">
        <title>Rubellicoccus peritrichatus gen. nov., sp. nov., isolated from an algae of coral reef tank.</title>
        <authorList>
            <person name="Luo J."/>
        </authorList>
    </citation>
    <scope>NUCLEOTIDE SEQUENCE [LARGE SCALE GENOMIC DNA]</scope>
    <source>
        <strain evidence="3 4">CR14</strain>
    </source>
</reference>
<feature type="domain" description="Glycosyl-hydrolase family 116 N-terminal" evidence="2">
    <location>
        <begin position="47"/>
        <end position="202"/>
    </location>
</feature>
<evidence type="ECO:0000313" key="3">
    <source>
        <dbReference type="EMBL" id="WOO42359.1"/>
    </source>
</evidence>
<feature type="domain" description="Glycosyl-hydrolase family 116 catalytic region" evidence="1">
    <location>
        <begin position="565"/>
        <end position="837"/>
    </location>
</feature>
<feature type="domain" description="Glycosyl-hydrolase family 116 N-terminal" evidence="2">
    <location>
        <begin position="413"/>
        <end position="480"/>
    </location>
</feature>
<dbReference type="RefSeq" id="WP_317834878.1">
    <property type="nucleotide sequence ID" value="NZ_CP136920.1"/>
</dbReference>
<dbReference type="InterPro" id="IPR008928">
    <property type="entry name" value="6-hairpin_glycosidase_sf"/>
</dbReference>